<evidence type="ECO:0000256" key="1">
    <source>
        <dbReference type="SAM" id="SignalP"/>
    </source>
</evidence>
<organism evidence="3 4">
    <name type="scientific">Mesobacterium hydrothermale</name>
    <dbReference type="NCBI Taxonomy" id="3111907"/>
    <lineage>
        <taxon>Bacteria</taxon>
        <taxon>Pseudomonadati</taxon>
        <taxon>Pseudomonadota</taxon>
        <taxon>Alphaproteobacteria</taxon>
        <taxon>Rhodobacterales</taxon>
        <taxon>Roseobacteraceae</taxon>
        <taxon>Mesobacterium</taxon>
    </lineage>
</organism>
<reference evidence="3 4" key="1">
    <citation type="submission" date="2024-01" db="EMBL/GenBank/DDBJ databases">
        <title>Mesobacterium rodlantinim sp. nov., isolated from shallow sea hydrothermal systems off Kueishantao Island.</title>
        <authorList>
            <person name="Su Z."/>
            <person name="Tang K."/>
        </authorList>
    </citation>
    <scope>NUCLEOTIDE SEQUENCE [LARGE SCALE GENOMIC DNA]</scope>
    <source>
        <strain evidence="3 4">TK19101</strain>
    </source>
</reference>
<dbReference type="RefSeq" id="WP_326296701.1">
    <property type="nucleotide sequence ID" value="NZ_JAYLLH010000007.1"/>
</dbReference>
<dbReference type="Proteomes" id="UP001348149">
    <property type="component" value="Unassembled WGS sequence"/>
</dbReference>
<keyword evidence="3" id="KW-0378">Hydrolase</keyword>
<dbReference type="EMBL" id="JAYLLH010000007">
    <property type="protein sequence ID" value="MEC3861039.1"/>
    <property type="molecule type" value="Genomic_DNA"/>
</dbReference>
<feature type="chain" id="PRO_5046275882" evidence="1">
    <location>
        <begin position="21"/>
        <end position="211"/>
    </location>
</feature>
<dbReference type="Gene3D" id="1.10.10.2520">
    <property type="entry name" value="Cell wall hydrolase SleB, domain 1"/>
    <property type="match status" value="1"/>
</dbReference>
<name>A0ABU6HGY5_9RHOB</name>
<keyword evidence="4" id="KW-1185">Reference proteome</keyword>
<sequence>MRVLTAAIAALLSLSMPAHAELKFEGAARLIEQERRGLEAAAPGHLSKLATPVKQRGAKKVRYDKDWLASQPAPTGGKQWQCLAEALYFEARGETVKGQFAVAEVILNRVDSPRFPNTVCGVVNQGTGKKFACQFTYTCDGRAETIHEPAAYDRVGRVARAMLDGAPRSLTDGATHYHTTQVAPRWARVFHKTATIGVHKFYRQDYRVSKN</sequence>
<evidence type="ECO:0000313" key="4">
    <source>
        <dbReference type="Proteomes" id="UP001348149"/>
    </source>
</evidence>
<dbReference type="GO" id="GO:0016787">
    <property type="term" value="F:hydrolase activity"/>
    <property type="evidence" value="ECO:0007669"/>
    <property type="project" value="UniProtKB-KW"/>
</dbReference>
<gene>
    <name evidence="3" type="ORF">VK792_07055</name>
</gene>
<dbReference type="InterPro" id="IPR042047">
    <property type="entry name" value="SleB_dom1"/>
</dbReference>
<feature type="domain" description="Cell wall hydrolase SleB" evidence="2">
    <location>
        <begin position="93"/>
        <end position="202"/>
    </location>
</feature>
<evidence type="ECO:0000259" key="2">
    <source>
        <dbReference type="Pfam" id="PF07486"/>
    </source>
</evidence>
<protein>
    <submittedName>
        <fullName evidence="3">Cell wall hydrolase</fullName>
    </submittedName>
</protein>
<dbReference type="InterPro" id="IPR011105">
    <property type="entry name" value="Cell_wall_hydrolase_SleB"/>
</dbReference>
<evidence type="ECO:0000313" key="3">
    <source>
        <dbReference type="EMBL" id="MEC3861039.1"/>
    </source>
</evidence>
<feature type="signal peptide" evidence="1">
    <location>
        <begin position="1"/>
        <end position="20"/>
    </location>
</feature>
<keyword evidence="1" id="KW-0732">Signal</keyword>
<accession>A0ABU6HGY5</accession>
<comment type="caution">
    <text evidence="3">The sequence shown here is derived from an EMBL/GenBank/DDBJ whole genome shotgun (WGS) entry which is preliminary data.</text>
</comment>
<dbReference type="Pfam" id="PF07486">
    <property type="entry name" value="Hydrolase_2"/>
    <property type="match status" value="1"/>
</dbReference>
<proteinExistence type="predicted"/>